<reference evidence="2 3" key="1">
    <citation type="submission" date="2014-04" db="EMBL/GenBank/DDBJ databases">
        <authorList>
            <consortium name="DOE Joint Genome Institute"/>
            <person name="Kuo A."/>
            <person name="Kohler A."/>
            <person name="Nagy L.G."/>
            <person name="Floudas D."/>
            <person name="Copeland A."/>
            <person name="Barry K.W."/>
            <person name="Cichocki N."/>
            <person name="Veneault-Fourrey C."/>
            <person name="LaButti K."/>
            <person name="Lindquist E.A."/>
            <person name="Lipzen A."/>
            <person name="Lundell T."/>
            <person name="Morin E."/>
            <person name="Murat C."/>
            <person name="Sun H."/>
            <person name="Tunlid A."/>
            <person name="Henrissat B."/>
            <person name="Grigoriev I.V."/>
            <person name="Hibbett D.S."/>
            <person name="Martin F."/>
            <person name="Nordberg H.P."/>
            <person name="Cantor M.N."/>
            <person name="Hua S.X."/>
        </authorList>
    </citation>
    <scope>NUCLEOTIDE SEQUENCE [LARGE SCALE GENOMIC DNA]</scope>
    <source>
        <strain evidence="2 3">LaAM-08-1</strain>
    </source>
</reference>
<evidence type="ECO:0000313" key="3">
    <source>
        <dbReference type="Proteomes" id="UP000054477"/>
    </source>
</evidence>
<sequence>MAHFIPLFSDPGDIFANYPLNDRKVTDVIERLLASIDDEEPESEHRNHSHSSSLFPFIGQLNAITSTVIHPISSNNSPSGHFEFSFPTDAPFMTTGTHTTPSWFFEEEEAADMPSSADTVDGGYR</sequence>
<gene>
    <name evidence="2" type="ORF">K443DRAFT_237381</name>
</gene>
<evidence type="ECO:0000256" key="1">
    <source>
        <dbReference type="SAM" id="MobiDB-lite"/>
    </source>
</evidence>
<organism evidence="2 3">
    <name type="scientific">Laccaria amethystina LaAM-08-1</name>
    <dbReference type="NCBI Taxonomy" id="1095629"/>
    <lineage>
        <taxon>Eukaryota</taxon>
        <taxon>Fungi</taxon>
        <taxon>Dikarya</taxon>
        <taxon>Basidiomycota</taxon>
        <taxon>Agaricomycotina</taxon>
        <taxon>Agaricomycetes</taxon>
        <taxon>Agaricomycetidae</taxon>
        <taxon>Agaricales</taxon>
        <taxon>Agaricineae</taxon>
        <taxon>Hydnangiaceae</taxon>
        <taxon>Laccaria</taxon>
    </lineage>
</organism>
<reference evidence="3" key="2">
    <citation type="submission" date="2015-01" db="EMBL/GenBank/DDBJ databases">
        <title>Evolutionary Origins and Diversification of the Mycorrhizal Mutualists.</title>
        <authorList>
            <consortium name="DOE Joint Genome Institute"/>
            <consortium name="Mycorrhizal Genomics Consortium"/>
            <person name="Kohler A."/>
            <person name="Kuo A."/>
            <person name="Nagy L.G."/>
            <person name="Floudas D."/>
            <person name="Copeland A."/>
            <person name="Barry K.W."/>
            <person name="Cichocki N."/>
            <person name="Veneault-Fourrey C."/>
            <person name="LaButti K."/>
            <person name="Lindquist E.A."/>
            <person name="Lipzen A."/>
            <person name="Lundell T."/>
            <person name="Morin E."/>
            <person name="Murat C."/>
            <person name="Riley R."/>
            <person name="Ohm R."/>
            <person name="Sun H."/>
            <person name="Tunlid A."/>
            <person name="Henrissat B."/>
            <person name="Grigoriev I.V."/>
            <person name="Hibbett D.S."/>
            <person name="Martin F."/>
        </authorList>
    </citation>
    <scope>NUCLEOTIDE SEQUENCE [LARGE SCALE GENOMIC DNA]</scope>
    <source>
        <strain evidence="3">LaAM-08-1</strain>
    </source>
</reference>
<keyword evidence="3" id="KW-1185">Reference proteome</keyword>
<dbReference type="HOGENOM" id="CLU_1992967_0_0_1"/>
<feature type="region of interest" description="Disordered" evidence="1">
    <location>
        <begin position="105"/>
        <end position="125"/>
    </location>
</feature>
<name>A0A0C9XJH1_9AGAR</name>
<evidence type="ECO:0000313" key="2">
    <source>
        <dbReference type="EMBL" id="KIJ97751.1"/>
    </source>
</evidence>
<proteinExistence type="predicted"/>
<dbReference type="AlphaFoldDB" id="A0A0C9XJH1"/>
<accession>A0A0C9XJH1</accession>
<protein>
    <submittedName>
        <fullName evidence="2">Uncharacterized protein</fullName>
    </submittedName>
</protein>
<dbReference type="Proteomes" id="UP000054477">
    <property type="component" value="Unassembled WGS sequence"/>
</dbReference>
<dbReference type="EMBL" id="KN838685">
    <property type="protein sequence ID" value="KIJ97751.1"/>
    <property type="molecule type" value="Genomic_DNA"/>
</dbReference>